<dbReference type="PANTHER" id="PTHR31902">
    <property type="entry name" value="ACTIN PATCHES DISTAL PROTEIN 1"/>
    <property type="match status" value="1"/>
</dbReference>
<dbReference type="InterPro" id="IPR036249">
    <property type="entry name" value="Thioredoxin-like_sf"/>
</dbReference>
<dbReference type="PANTHER" id="PTHR31902:SF14">
    <property type="entry name" value="ACTIN PATCHES DISTAL PROTEIN 1"/>
    <property type="match status" value="1"/>
</dbReference>
<dbReference type="EMBL" id="LGTL01000006">
    <property type="protein sequence ID" value="KPA81779.1"/>
    <property type="molecule type" value="Genomic_DNA"/>
</dbReference>
<dbReference type="GeneID" id="26904350"/>
<evidence type="ECO:0000313" key="2">
    <source>
        <dbReference type="Proteomes" id="UP000037923"/>
    </source>
</evidence>
<reference evidence="1 2" key="1">
    <citation type="submission" date="2015-07" db="EMBL/GenBank/DDBJ databases">
        <title>High-quality genome of monoxenous trypanosomatid Leptomonas pyrrhocoris.</title>
        <authorList>
            <person name="Flegontov P."/>
            <person name="Butenko A."/>
            <person name="Firsov S."/>
            <person name="Vlcek C."/>
            <person name="Logacheva M.D."/>
            <person name="Field M."/>
            <person name="Filatov D."/>
            <person name="Flegontova O."/>
            <person name="Gerasimov E."/>
            <person name="Jackson A.P."/>
            <person name="Kelly S."/>
            <person name="Opperdoes F."/>
            <person name="O'Reilly A."/>
            <person name="Votypka J."/>
            <person name="Yurchenko V."/>
            <person name="Lukes J."/>
        </authorList>
    </citation>
    <scope>NUCLEOTIDE SEQUENCE [LARGE SCALE GENOMIC DNA]</scope>
    <source>
        <strain evidence="1">H10</strain>
    </source>
</reference>
<accession>A0A0M9G3P4</accession>
<dbReference type="AlphaFoldDB" id="A0A0M9G3P4"/>
<dbReference type="Gene3D" id="3.40.30.10">
    <property type="entry name" value="Glutaredoxin"/>
    <property type="match status" value="1"/>
</dbReference>
<dbReference type="EMBL" id="LGTL01000006">
    <property type="protein sequence ID" value="KPA81780.1"/>
    <property type="molecule type" value="Genomic_DNA"/>
</dbReference>
<dbReference type="SUPFAM" id="SSF52833">
    <property type="entry name" value="Thioredoxin-like"/>
    <property type="match status" value="1"/>
</dbReference>
<dbReference type="OMA" id="EPYELPW"/>
<organism evidence="1 2">
    <name type="scientific">Leptomonas pyrrhocoris</name>
    <name type="common">Firebug parasite</name>
    <dbReference type="NCBI Taxonomy" id="157538"/>
    <lineage>
        <taxon>Eukaryota</taxon>
        <taxon>Discoba</taxon>
        <taxon>Euglenozoa</taxon>
        <taxon>Kinetoplastea</taxon>
        <taxon>Metakinetoplastina</taxon>
        <taxon>Trypanosomatida</taxon>
        <taxon>Trypanosomatidae</taxon>
        <taxon>Leishmaniinae</taxon>
        <taxon>Leptomonas</taxon>
    </lineage>
</organism>
<proteinExistence type="predicted"/>
<dbReference type="Proteomes" id="UP000037923">
    <property type="component" value="Unassembled WGS sequence"/>
</dbReference>
<protein>
    <recommendedName>
        <fullName evidence="3">Sucrase/ferredoxin-like family protein</fullName>
    </recommendedName>
</protein>
<keyword evidence="2" id="KW-1185">Reference proteome</keyword>
<gene>
    <name evidence="1" type="ORF">ABB37_04059</name>
</gene>
<dbReference type="InterPro" id="IPR009737">
    <property type="entry name" value="Aim32/Apd1-like"/>
</dbReference>
<sequence length="258" mass="28804">MTLDPNSFEAVRPKLSLQTLQDIEGLDPLKYGFGRKECCGPIPAKILGSMKLQEHFFLNSRMLPTEWDKRTENVPGYKELAEQVKKECPEASFTVSHLDRDTDDSILHFKVDEEEKAVAITQYSGVTEPYELPSNAKGKLAVDRSGEYFIFICAHFTRDERCGYCGSVLMDLFRHAITETMGEGGAARVSVHACAHVGGHIYAGNVLIYSRYGGICYGLFKPEDVQMVVDAIKEDKGEVPELLKNRIRGQMGPSTESK</sequence>
<evidence type="ECO:0008006" key="3">
    <source>
        <dbReference type="Google" id="ProtNLM"/>
    </source>
</evidence>
<comment type="caution">
    <text evidence="1">The sequence shown here is derived from an EMBL/GenBank/DDBJ whole genome shotgun (WGS) entry which is preliminary data.</text>
</comment>
<dbReference type="Pfam" id="PF06999">
    <property type="entry name" value="Suc_Fer-like"/>
    <property type="match status" value="1"/>
</dbReference>
<dbReference type="OrthoDB" id="10253744at2759"/>
<dbReference type="RefSeq" id="XP_015660219.1">
    <property type="nucleotide sequence ID" value="XM_015801599.1"/>
</dbReference>
<evidence type="ECO:0000313" key="1">
    <source>
        <dbReference type="EMBL" id="KPA81780.1"/>
    </source>
</evidence>
<dbReference type="CDD" id="cd03062">
    <property type="entry name" value="TRX_Fd_Sucrase"/>
    <property type="match status" value="1"/>
</dbReference>
<name>A0A0M9G3P4_LEPPY</name>
<dbReference type="RefSeq" id="XP_015660218.1">
    <property type="nucleotide sequence ID" value="XM_015801598.1"/>
</dbReference>
<dbReference type="VEuPathDB" id="TriTrypDB:LpyrH10_06_4290"/>